<dbReference type="HOGENOM" id="CLU_3034520_0_0_1"/>
<gene>
    <name evidence="1" type="ORF">DAPPUDRAFT_257050</name>
</gene>
<evidence type="ECO:0000313" key="2">
    <source>
        <dbReference type="Proteomes" id="UP000000305"/>
    </source>
</evidence>
<dbReference type="EMBL" id="GL732620">
    <property type="protein sequence ID" value="EFX70525.1"/>
    <property type="molecule type" value="Genomic_DNA"/>
</dbReference>
<dbReference type="AlphaFoldDB" id="E9HCI8"/>
<organism evidence="1 2">
    <name type="scientific">Daphnia pulex</name>
    <name type="common">Water flea</name>
    <dbReference type="NCBI Taxonomy" id="6669"/>
    <lineage>
        <taxon>Eukaryota</taxon>
        <taxon>Metazoa</taxon>
        <taxon>Ecdysozoa</taxon>
        <taxon>Arthropoda</taxon>
        <taxon>Crustacea</taxon>
        <taxon>Branchiopoda</taxon>
        <taxon>Diplostraca</taxon>
        <taxon>Cladocera</taxon>
        <taxon>Anomopoda</taxon>
        <taxon>Daphniidae</taxon>
        <taxon>Daphnia</taxon>
    </lineage>
</organism>
<dbReference type="KEGG" id="dpx:DAPPUDRAFT_257050"/>
<reference evidence="1 2" key="1">
    <citation type="journal article" date="2011" name="Science">
        <title>The ecoresponsive genome of Daphnia pulex.</title>
        <authorList>
            <person name="Colbourne J.K."/>
            <person name="Pfrender M.E."/>
            <person name="Gilbert D."/>
            <person name="Thomas W.K."/>
            <person name="Tucker A."/>
            <person name="Oakley T.H."/>
            <person name="Tokishita S."/>
            <person name="Aerts A."/>
            <person name="Arnold G.J."/>
            <person name="Basu M.K."/>
            <person name="Bauer D.J."/>
            <person name="Caceres C.E."/>
            <person name="Carmel L."/>
            <person name="Casola C."/>
            <person name="Choi J.H."/>
            <person name="Detter J.C."/>
            <person name="Dong Q."/>
            <person name="Dusheyko S."/>
            <person name="Eads B.D."/>
            <person name="Frohlich T."/>
            <person name="Geiler-Samerotte K.A."/>
            <person name="Gerlach D."/>
            <person name="Hatcher P."/>
            <person name="Jogdeo S."/>
            <person name="Krijgsveld J."/>
            <person name="Kriventseva E.V."/>
            <person name="Kultz D."/>
            <person name="Laforsch C."/>
            <person name="Lindquist E."/>
            <person name="Lopez J."/>
            <person name="Manak J.R."/>
            <person name="Muller J."/>
            <person name="Pangilinan J."/>
            <person name="Patwardhan R.P."/>
            <person name="Pitluck S."/>
            <person name="Pritham E.J."/>
            <person name="Rechtsteiner A."/>
            <person name="Rho M."/>
            <person name="Rogozin I.B."/>
            <person name="Sakarya O."/>
            <person name="Salamov A."/>
            <person name="Schaack S."/>
            <person name="Shapiro H."/>
            <person name="Shiga Y."/>
            <person name="Skalitzky C."/>
            <person name="Smith Z."/>
            <person name="Souvorov A."/>
            <person name="Sung W."/>
            <person name="Tang Z."/>
            <person name="Tsuchiya D."/>
            <person name="Tu H."/>
            <person name="Vos H."/>
            <person name="Wang M."/>
            <person name="Wolf Y.I."/>
            <person name="Yamagata H."/>
            <person name="Yamada T."/>
            <person name="Ye Y."/>
            <person name="Shaw J.R."/>
            <person name="Andrews J."/>
            <person name="Crease T.J."/>
            <person name="Tang H."/>
            <person name="Lucas S.M."/>
            <person name="Robertson H.M."/>
            <person name="Bork P."/>
            <person name="Koonin E.V."/>
            <person name="Zdobnov E.M."/>
            <person name="Grigoriev I.V."/>
            <person name="Lynch M."/>
            <person name="Boore J.L."/>
        </authorList>
    </citation>
    <scope>NUCLEOTIDE SEQUENCE [LARGE SCALE GENOMIC DNA]</scope>
</reference>
<protein>
    <submittedName>
        <fullName evidence="1">Uncharacterized protein</fullName>
    </submittedName>
</protein>
<accession>E9HCI8</accession>
<name>E9HCI8_DAPPU</name>
<sequence length="55" mass="5778">MASTTPTISVPVSSITVELFLLGGPNCFETKPIDAEAYQGLPKEGSQLGQSGMDY</sequence>
<proteinExistence type="predicted"/>
<dbReference type="Proteomes" id="UP000000305">
    <property type="component" value="Unassembled WGS sequence"/>
</dbReference>
<dbReference type="InParanoid" id="E9HCI8"/>
<keyword evidence="2" id="KW-1185">Reference proteome</keyword>
<evidence type="ECO:0000313" key="1">
    <source>
        <dbReference type="EMBL" id="EFX70525.1"/>
    </source>
</evidence>